<dbReference type="Proteomes" id="UP001430356">
    <property type="component" value="Unassembled WGS sequence"/>
</dbReference>
<feature type="compositionally biased region" description="Low complexity" evidence="1">
    <location>
        <begin position="438"/>
        <end position="447"/>
    </location>
</feature>
<feature type="region of interest" description="Disordered" evidence="1">
    <location>
        <begin position="136"/>
        <end position="209"/>
    </location>
</feature>
<evidence type="ECO:0000256" key="1">
    <source>
        <dbReference type="SAM" id="MobiDB-lite"/>
    </source>
</evidence>
<feature type="compositionally biased region" description="Low complexity" evidence="1">
    <location>
        <begin position="557"/>
        <end position="569"/>
    </location>
</feature>
<feature type="region of interest" description="Disordered" evidence="1">
    <location>
        <begin position="222"/>
        <end position="463"/>
    </location>
</feature>
<accession>A0AAW0F2C6</accession>
<feature type="compositionally biased region" description="Polar residues" evidence="1">
    <location>
        <begin position="259"/>
        <end position="269"/>
    </location>
</feature>
<gene>
    <name evidence="2" type="ORF">NESM_000023700</name>
</gene>
<dbReference type="EMBL" id="JAECZO010000001">
    <property type="protein sequence ID" value="KAK7199774.1"/>
    <property type="molecule type" value="Genomic_DNA"/>
</dbReference>
<keyword evidence="3" id="KW-1185">Reference proteome</keyword>
<feature type="compositionally biased region" description="Acidic residues" evidence="1">
    <location>
        <begin position="154"/>
        <end position="165"/>
    </location>
</feature>
<organism evidence="2 3">
    <name type="scientific">Novymonas esmeraldas</name>
    <dbReference type="NCBI Taxonomy" id="1808958"/>
    <lineage>
        <taxon>Eukaryota</taxon>
        <taxon>Discoba</taxon>
        <taxon>Euglenozoa</taxon>
        <taxon>Kinetoplastea</taxon>
        <taxon>Metakinetoplastina</taxon>
        <taxon>Trypanosomatida</taxon>
        <taxon>Trypanosomatidae</taxon>
        <taxon>Novymonas</taxon>
    </lineage>
</organism>
<sequence>MEAGSVGQERVQLSATSTSSSDLSESSSLADAAAATPSKPTPHPRSPPAEARSLLDRTAEKIVAQRTPASPDNRVRRRDRGLHSRGSSSAESHDYVDALASSAFLNCRSAVPPQTANTPGQLASFVDTLSSAAAAKGTNDATPAPLRIRTFRPDEDDSESDEDLHDEQRVPGRTSLIGRELSSSDDAASEVAAPAAAAPSPPVATAAEAAHDTTIEVIVHAEDEEELLPPQERVAADAEESTADASTGSPAGVLRAVYGTQQRWSTSRPSLLHNDYHNDNEVEEESSDNSGRGATDAPRPAETTPVDAEVPVRSWKTVTGSPVSPSVGRRRSDSTEWAASRKTALEQLRAHLHPPAVAEAAEAERSARQSSRKRSPPPGRSTADTGGQPLKPSDSFEDLAAAAAADAEVELTEDRAPVPRPPSRTAASILEELLAEPSRGSTRSTRSPALTPETSTAHADAGEPGSLVASAAAKAGVSSSSASRLVIRPALSADVSGISPVKADASIVGAVVLLRTPETNRLQPRTLVRHVVPDAGEDAHELSIDAATADLRTALTAPSSSAATSLEATPVRDDTVSASAAVGAPPPGRPHAARLYHATPYDRQRIRAGAALPPATAGEVRSRLRSPQAQVRMFAAATPNAWESSQESGWYSPERSPSPPPQTRQPEQAASELSPAQHSSEAEKAAAAAVAAAARLAAQRQRQLQEEQRAAEMAECTFHPVLSPGTRAMVRLVQEREVARTLLEEDAGVVGKPAPAAALPWSAHTHPSPSAPDAAALKATLQTVYERLYPVGLPTAASRRQIVDQELEYRRLAREELILLRRRCGAARRVSRPTRSGGAARAPDAFAAFMSTILQVDWESATAAATSTTTAPGTSLTEAATALRATAAVVETSYKSPMAVAMLEEQYATRRYNSRREAEMQGRRTETGGVSGGAVTGAGAATTTTTTAAAAAAEEEDSFRIALFDEFLLRQDAHYFNRARTVRRLEKEMTPHFTPQTTDVSARLVRRMQSRSLLQESVGPETSAMVAQRERQGIPYRAAFVTPHTSPYTDECTFHPTLSAAARAAKEEERRRLRAAKQTPATQQATFFERLYTDQQRRARQREEAKKRADADEVEGLTFRPTVNANRNAGVDSVLHPRNYQPYQAYLQEKRQSLDALRKEQAEEARRAEEDVCTFRPQTTKKPAYISKMAKSFGAMRQRDTEF</sequence>
<proteinExistence type="predicted"/>
<feature type="compositionally biased region" description="Low complexity" evidence="1">
    <location>
        <begin position="13"/>
        <end position="38"/>
    </location>
</feature>
<feature type="region of interest" description="Disordered" evidence="1">
    <location>
        <begin position="639"/>
        <end position="686"/>
    </location>
</feature>
<dbReference type="AlphaFoldDB" id="A0AAW0F2C6"/>
<reference evidence="2 3" key="1">
    <citation type="journal article" date="2021" name="MBio">
        <title>A New Model Trypanosomatid, Novymonas esmeraldas: Genomic Perception of Its 'Candidatus Pandoraea novymonadis' Endosymbiont.</title>
        <authorList>
            <person name="Zakharova A."/>
            <person name="Saura A."/>
            <person name="Butenko A."/>
            <person name="Podesvova L."/>
            <person name="Warmusova S."/>
            <person name="Kostygov A.Y."/>
            <person name="Nenarokova A."/>
            <person name="Lukes J."/>
            <person name="Opperdoes F.R."/>
            <person name="Yurchenko V."/>
        </authorList>
    </citation>
    <scope>NUCLEOTIDE SEQUENCE [LARGE SCALE GENOMIC DNA]</scope>
    <source>
        <strain evidence="2 3">E262AT.01</strain>
    </source>
</reference>
<comment type="caution">
    <text evidence="2">The sequence shown here is derived from an EMBL/GenBank/DDBJ whole genome shotgun (WGS) entry which is preliminary data.</text>
</comment>
<feature type="compositionally biased region" description="Low complexity" evidence="1">
    <location>
        <begin position="184"/>
        <end position="208"/>
    </location>
</feature>
<evidence type="ECO:0000313" key="3">
    <source>
        <dbReference type="Proteomes" id="UP001430356"/>
    </source>
</evidence>
<feature type="region of interest" description="Disordered" evidence="1">
    <location>
        <begin position="913"/>
        <end position="938"/>
    </location>
</feature>
<feature type="region of interest" description="Disordered" evidence="1">
    <location>
        <begin position="557"/>
        <end position="593"/>
    </location>
</feature>
<dbReference type="PANTHER" id="PTHR37028">
    <property type="entry name" value="UNNAMED PRODUCT-RELATED"/>
    <property type="match status" value="1"/>
</dbReference>
<protein>
    <submittedName>
        <fullName evidence="2">Uncharacterized protein</fullName>
    </submittedName>
</protein>
<evidence type="ECO:0000313" key="2">
    <source>
        <dbReference type="EMBL" id="KAK7199774.1"/>
    </source>
</evidence>
<name>A0AAW0F2C6_9TRYP</name>
<dbReference type="PANTHER" id="PTHR37028:SF4">
    <property type="entry name" value="ALMS MOTIF DOMAIN-CONTAINING PROTEIN"/>
    <property type="match status" value="1"/>
</dbReference>
<feature type="compositionally biased region" description="Basic and acidic residues" evidence="1">
    <location>
        <begin position="914"/>
        <end position="926"/>
    </location>
</feature>
<feature type="region of interest" description="Disordered" evidence="1">
    <location>
        <begin position="1"/>
        <end position="93"/>
    </location>
</feature>